<dbReference type="Proteomes" id="UP000253831">
    <property type="component" value="Unassembled WGS sequence"/>
</dbReference>
<comment type="caution">
    <text evidence="1">The sequence shown here is derived from an EMBL/GenBank/DDBJ whole genome shotgun (WGS) entry which is preliminary data.</text>
</comment>
<organism evidence="1 2">
    <name type="scientific">Candidatus Accumulibacter meliphilus</name>
    <dbReference type="NCBI Taxonomy" id="2211374"/>
    <lineage>
        <taxon>Bacteria</taxon>
        <taxon>Pseudomonadati</taxon>
        <taxon>Pseudomonadota</taxon>
        <taxon>Betaproteobacteria</taxon>
        <taxon>Candidatus Accumulibacter</taxon>
    </lineage>
</organism>
<dbReference type="EMBL" id="QPGA01000041">
    <property type="protein sequence ID" value="RDE49478.1"/>
    <property type="molecule type" value="Genomic_DNA"/>
</dbReference>
<proteinExistence type="predicted"/>
<evidence type="ECO:0000313" key="1">
    <source>
        <dbReference type="EMBL" id="RDE49478.1"/>
    </source>
</evidence>
<reference evidence="1 2" key="1">
    <citation type="submission" date="2018-05" db="EMBL/GenBank/DDBJ databases">
        <title>Integrated omic analyses show evidence that a Ca. Accumulibacter phosphatis strain performs denitrification under micro-aerobic conditions.</title>
        <authorList>
            <person name="Camejo P.Y."/>
            <person name="Katherine M.D."/>
            <person name="Daniel N.R."/>
        </authorList>
    </citation>
    <scope>NUCLEOTIDE SEQUENCE [LARGE SCALE GENOMIC DNA]</scope>
    <source>
        <strain evidence="1">UW-LDO-IC</strain>
    </source>
</reference>
<evidence type="ECO:0000313" key="2">
    <source>
        <dbReference type="Proteomes" id="UP000253831"/>
    </source>
</evidence>
<name>A0A369XPZ6_9PROT</name>
<gene>
    <name evidence="1" type="ORF">DVS81_16545</name>
</gene>
<dbReference type="AlphaFoldDB" id="A0A369XPZ6"/>
<accession>A0A369XPZ6</accession>
<protein>
    <submittedName>
        <fullName evidence="1">Uncharacterized protein</fullName>
    </submittedName>
</protein>
<sequence>MTTNETLRKHSNFNSDDYAYLAAKGWTDAEILERWDDEAKSGKGPCFWTGPARSKLTAVTGRK</sequence>